<evidence type="ECO:0000313" key="2">
    <source>
        <dbReference type="EMBL" id="CAD8175773.1"/>
    </source>
</evidence>
<organism evidence="2 3">
    <name type="scientific">Paramecium pentaurelia</name>
    <dbReference type="NCBI Taxonomy" id="43138"/>
    <lineage>
        <taxon>Eukaryota</taxon>
        <taxon>Sar</taxon>
        <taxon>Alveolata</taxon>
        <taxon>Ciliophora</taxon>
        <taxon>Intramacronucleata</taxon>
        <taxon>Oligohymenophorea</taxon>
        <taxon>Peniculida</taxon>
        <taxon>Parameciidae</taxon>
        <taxon>Paramecium</taxon>
    </lineage>
</organism>
<gene>
    <name evidence="2" type="ORF">PPENT_87.1.T0640005</name>
</gene>
<keyword evidence="1" id="KW-0732">Signal</keyword>
<feature type="chain" id="PRO_5035758209" description="Secreted protein" evidence="1">
    <location>
        <begin position="23"/>
        <end position="103"/>
    </location>
</feature>
<evidence type="ECO:0008006" key="4">
    <source>
        <dbReference type="Google" id="ProtNLM"/>
    </source>
</evidence>
<comment type="caution">
    <text evidence="2">The sequence shown here is derived from an EMBL/GenBank/DDBJ whole genome shotgun (WGS) entry which is preliminary data.</text>
</comment>
<sequence>MQFYFLWFTELVVLDVILGPNAYHQFIYNCFKKQITYGSKQKRLINSQRYLHNCLLLIIRFQVYEPIYSRKSGILKFCFVDIIIKLMQSFQGVQNVLSQYDGR</sequence>
<dbReference type="AlphaFoldDB" id="A0A8S1VGY5"/>
<feature type="signal peptide" evidence="1">
    <location>
        <begin position="1"/>
        <end position="22"/>
    </location>
</feature>
<evidence type="ECO:0000313" key="3">
    <source>
        <dbReference type="Proteomes" id="UP000689195"/>
    </source>
</evidence>
<name>A0A8S1VGY5_9CILI</name>
<dbReference type="EMBL" id="CAJJDO010000064">
    <property type="protein sequence ID" value="CAD8175773.1"/>
    <property type="molecule type" value="Genomic_DNA"/>
</dbReference>
<proteinExistence type="predicted"/>
<dbReference type="Proteomes" id="UP000689195">
    <property type="component" value="Unassembled WGS sequence"/>
</dbReference>
<accession>A0A8S1VGY5</accession>
<evidence type="ECO:0000256" key="1">
    <source>
        <dbReference type="SAM" id="SignalP"/>
    </source>
</evidence>
<protein>
    <recommendedName>
        <fullName evidence="4">Secreted protein</fullName>
    </recommendedName>
</protein>
<reference evidence="2" key="1">
    <citation type="submission" date="2021-01" db="EMBL/GenBank/DDBJ databases">
        <authorList>
            <consortium name="Genoscope - CEA"/>
            <person name="William W."/>
        </authorList>
    </citation>
    <scope>NUCLEOTIDE SEQUENCE</scope>
</reference>
<keyword evidence="3" id="KW-1185">Reference proteome</keyword>